<dbReference type="Proteomes" id="UP001596025">
    <property type="component" value="Unassembled WGS sequence"/>
</dbReference>
<gene>
    <name evidence="1" type="ORF">ACFO3M_00935</name>
</gene>
<proteinExistence type="predicted"/>
<sequence length="242" mass="25428">MGRLMAGTAPASADGALRDAAAGVVELTAPVFGDLTGLGETAARRLDLTRHPVFGEPRAWDALEPDVGAMLRNRALVTGAGLAVRPPTESGAGVPSMAWWVIRDGEVRVKQHVLNPRSDSFYDVPRARWFRVPYASGAPTLLSPYVDSWGTDDVTMTAAVPLTVGGETLGVVAADLDVRAFLDAVERLLVAAGATALLDEEDRVITAIHPQLETGSRLAATEVGPVAARAGIAQFGWAVVRL</sequence>
<evidence type="ECO:0000313" key="1">
    <source>
        <dbReference type="EMBL" id="MFC4691946.1"/>
    </source>
</evidence>
<keyword evidence="2" id="KW-1185">Reference proteome</keyword>
<protein>
    <submittedName>
        <fullName evidence="1">Cache domain-containing protein</fullName>
    </submittedName>
</protein>
<organism evidence="1 2">
    <name type="scientific">Geodermatophilus arenarius</name>
    <dbReference type="NCBI Taxonomy" id="1137990"/>
    <lineage>
        <taxon>Bacteria</taxon>
        <taxon>Bacillati</taxon>
        <taxon>Actinomycetota</taxon>
        <taxon>Actinomycetes</taxon>
        <taxon>Geodermatophilales</taxon>
        <taxon>Geodermatophilaceae</taxon>
        <taxon>Geodermatophilus</taxon>
    </lineage>
</organism>
<comment type="caution">
    <text evidence="1">The sequence shown here is derived from an EMBL/GenBank/DDBJ whole genome shotgun (WGS) entry which is preliminary data.</text>
</comment>
<evidence type="ECO:0000313" key="2">
    <source>
        <dbReference type="Proteomes" id="UP001596025"/>
    </source>
</evidence>
<name>A0ABV9LCR6_9ACTN</name>
<dbReference type="CDD" id="cd12913">
    <property type="entry name" value="PDC1_MCP_like"/>
    <property type="match status" value="1"/>
</dbReference>
<dbReference type="Gene3D" id="3.30.450.20">
    <property type="entry name" value="PAS domain"/>
    <property type="match status" value="1"/>
</dbReference>
<dbReference type="EMBL" id="JBHSGR010000001">
    <property type="protein sequence ID" value="MFC4691946.1"/>
    <property type="molecule type" value="Genomic_DNA"/>
</dbReference>
<dbReference type="Pfam" id="PF22673">
    <property type="entry name" value="MCP-like_PDC_1"/>
    <property type="match status" value="1"/>
</dbReference>
<reference evidence="2" key="1">
    <citation type="journal article" date="2019" name="Int. J. Syst. Evol. Microbiol.">
        <title>The Global Catalogue of Microorganisms (GCM) 10K type strain sequencing project: providing services to taxonomists for standard genome sequencing and annotation.</title>
        <authorList>
            <consortium name="The Broad Institute Genomics Platform"/>
            <consortium name="The Broad Institute Genome Sequencing Center for Infectious Disease"/>
            <person name="Wu L."/>
            <person name="Ma J."/>
        </authorList>
    </citation>
    <scope>NUCLEOTIDE SEQUENCE [LARGE SCALE GENOMIC DNA]</scope>
    <source>
        <strain evidence="2">CCUG 62763</strain>
    </source>
</reference>
<accession>A0ABV9LCR6</accession>